<reference evidence="4" key="1">
    <citation type="submission" date="2019-02" db="EMBL/GenBank/DDBJ databases">
        <title>FDA dAtabase for Regulatory Grade micrObial Sequences (FDA-ARGOS): Supporting development and validation of Infectious Disease Dx tests.</title>
        <authorList>
            <person name="Duncan R."/>
            <person name="Fisher C."/>
            <person name="Tallon L.J."/>
            <person name="Sadzewicz L."/>
            <person name="Sengamalay N."/>
            <person name="Ott S."/>
            <person name="Godinez A."/>
            <person name="Nagaraj S."/>
            <person name="Nadendla S."/>
            <person name="Sichtig H."/>
        </authorList>
    </citation>
    <scope>NUCLEOTIDE SEQUENCE</scope>
    <source>
        <strain evidence="4">FDAARGOS_360</strain>
    </source>
</reference>
<feature type="domain" description="DUF4110" evidence="2">
    <location>
        <begin position="623"/>
        <end position="712"/>
    </location>
</feature>
<accession>A0A504WW64</accession>
<dbReference type="InterPro" id="IPR025183">
    <property type="entry name" value="DUF4110"/>
</dbReference>
<organism evidence="4 5">
    <name type="scientific">Leishmania donovani</name>
    <dbReference type="NCBI Taxonomy" id="5661"/>
    <lineage>
        <taxon>Eukaryota</taxon>
        <taxon>Discoba</taxon>
        <taxon>Euglenozoa</taxon>
        <taxon>Kinetoplastea</taxon>
        <taxon>Metakinetoplastina</taxon>
        <taxon>Trypanosomatida</taxon>
        <taxon>Trypanosomatidae</taxon>
        <taxon>Leishmaniinae</taxon>
        <taxon>Leishmania</taxon>
    </lineage>
</organism>
<feature type="region of interest" description="Disordered" evidence="1">
    <location>
        <begin position="1"/>
        <end position="23"/>
    </location>
</feature>
<dbReference type="InterPro" id="IPR015915">
    <property type="entry name" value="Kelch-typ_b-propeller"/>
</dbReference>
<evidence type="ECO:0000313" key="4">
    <source>
        <dbReference type="EMBL" id="TPP40906.1"/>
    </source>
</evidence>
<dbReference type="Gene3D" id="2.120.10.80">
    <property type="entry name" value="Kelch-type beta propeller"/>
    <property type="match status" value="1"/>
</dbReference>
<gene>
    <name evidence="4" type="ORF">CGC20_36285</name>
    <name evidence="3" type="ORF">LDHU3_16.0090</name>
</gene>
<evidence type="ECO:0000313" key="5">
    <source>
        <dbReference type="Proteomes" id="UP000318821"/>
    </source>
</evidence>
<dbReference type="InterPro" id="IPR052588">
    <property type="entry name" value="Kelch_domain_protein"/>
</dbReference>
<reference evidence="3" key="3">
    <citation type="submission" date="2020-06" db="EMBL/GenBank/DDBJ databases">
        <authorList>
            <person name="Camacho E."/>
            <person name="Gonzalez-de la Fuente S."/>
            <person name="Rastrojo A."/>
            <person name="Peiro-Pastor R."/>
            <person name="Solana JC."/>
            <person name="Tabera L."/>
            <person name="Gamarro F."/>
            <person name="Carrasco-Ramiro F."/>
            <person name="Requena JM."/>
            <person name="Aguado B."/>
        </authorList>
    </citation>
    <scope>NUCLEOTIDE SEQUENCE</scope>
</reference>
<feature type="compositionally biased region" description="Basic and acidic residues" evidence="1">
    <location>
        <begin position="712"/>
        <end position="732"/>
    </location>
</feature>
<dbReference type="VEuPathDB" id="TriTrypDB:LdCL_160005800"/>
<feature type="compositionally biased region" description="Acidic residues" evidence="1">
    <location>
        <begin position="407"/>
        <end position="420"/>
    </location>
</feature>
<reference evidence="5" key="2">
    <citation type="submission" date="2019-02" db="EMBL/GenBank/DDBJ databases">
        <title>FDA dAtabase for Regulatory Grade micrObial Sequences (FDA-ARGOS): Supporting development and validation of Infectious Disease Dx tests.</title>
        <authorList>
            <person name="Duncan R."/>
            <person name="Fisher C."/>
            <person name="Tallon L."/>
            <person name="Sadzewicz L."/>
            <person name="Sengamalay N."/>
            <person name="Ott S."/>
            <person name="Godinez A."/>
            <person name="Nagaraj S."/>
            <person name="Vavikolanu K."/>
            <person name="Vyas G."/>
            <person name="Nadendla S."/>
            <person name="Aluvathingal J."/>
            <person name="Sichtig H."/>
        </authorList>
    </citation>
    <scope>NUCLEOTIDE SEQUENCE [LARGE SCALE GENOMIC DNA]</scope>
    <source>
        <strain evidence="5">FDAARGOS_360</strain>
    </source>
</reference>
<feature type="region of interest" description="Disordered" evidence="1">
    <location>
        <begin position="402"/>
        <end position="446"/>
    </location>
</feature>
<evidence type="ECO:0000256" key="1">
    <source>
        <dbReference type="SAM" id="MobiDB-lite"/>
    </source>
</evidence>
<protein>
    <submittedName>
        <fullName evidence="4">Galactose oxidase, central domain family protein</fullName>
    </submittedName>
</protein>
<evidence type="ECO:0000313" key="3">
    <source>
        <dbReference type="EMBL" id="CAC5428867.1"/>
    </source>
</evidence>
<name>A0A504WW64_LEIDO</name>
<dbReference type="EMBL" id="RHLD01000028">
    <property type="protein sequence ID" value="TPP40906.1"/>
    <property type="molecule type" value="Genomic_DNA"/>
</dbReference>
<feature type="compositionally biased region" description="Acidic residues" evidence="1">
    <location>
        <begin position="532"/>
        <end position="549"/>
    </location>
</feature>
<dbReference type="SUPFAM" id="SSF117281">
    <property type="entry name" value="Kelch motif"/>
    <property type="match status" value="2"/>
</dbReference>
<sequence>MGKGRDKRKKNEDPAKAAKRAARQALKLQKNMKKENGEEAAEGFNNEEAIEVTLKRIQKQEGKVKTVEEVANVAPPTPRVNVVLVPHPERDSELILFGGEFWNGETTEAYNDTYFFNAKRNAWARLSSALNPAPRSSSQAVVYKQYLILFGGEFVSQSQSQYLHFKDVWRFNCRSSEWEELKNLKGGPSSRSGHRMALWKRNAIMFGGFYDNAQECRYFDDLWILSNLDGAGHWSQVKTAPMTDLPHARSGHSMSVYQDELFVYGGYSTQKFNRFKKSEATVHHDLWMITLRQEKALAGGEGPLPVWTKIKLGGIPPPIRCGVSCAFKDKRLYLFGGVVDIESPGGKMVSTFYNDLYVFHMDTKRFYPVVLRRVAKRAAAAGKCDRLDDLAAQLSALDLCRGKSSSEEESSSTSDEDDDDRTGQPGTAAASQEMKESYETNRHGQILPHRRMDSAMVVVGNTLYLYGGQFESSKKEITMSDLFTLNLNKLDTYQPLLSQDLSAAVWLGKESESDAASWESGSTVVSAVYDLDYDEDDDDGDDGDEEDGADGMGRRGVNFGNMLREPVLDPEDEGDEAPEAIPAELATEVTPSVVGVADAVAGITRTGKKGLKVHKEQLLAQLGASSAVPTPEREETFTAFFARTSSFWMNTARESVEGKCTDRRLKKEATEFAKQRFYEARELLAQLQLVEDREREEAKFFRERRLQKEREWEEYEEAQRRLEQNSDHKEDDAHDEDG</sequence>
<dbReference type="EMBL" id="LR812636">
    <property type="protein sequence ID" value="CAC5428867.1"/>
    <property type="molecule type" value="Genomic_DNA"/>
</dbReference>
<evidence type="ECO:0000259" key="2">
    <source>
        <dbReference type="Pfam" id="PF13422"/>
    </source>
</evidence>
<dbReference type="Pfam" id="PF24681">
    <property type="entry name" value="Kelch_KLHDC2_KLHL20_DRC7"/>
    <property type="match status" value="1"/>
</dbReference>
<dbReference type="PANTHER" id="PTHR46063:SF1">
    <property type="entry name" value="KELCH DOMAIN-CONTAINING PROTEIN 4"/>
    <property type="match status" value="1"/>
</dbReference>
<dbReference type="VEuPathDB" id="TriTrypDB:LDHU3_16.0090"/>
<feature type="region of interest" description="Disordered" evidence="1">
    <location>
        <begin position="712"/>
        <end position="738"/>
    </location>
</feature>
<feature type="region of interest" description="Disordered" evidence="1">
    <location>
        <begin position="532"/>
        <end position="576"/>
    </location>
</feature>
<dbReference type="Pfam" id="PF13422">
    <property type="entry name" value="DUF4110"/>
    <property type="match status" value="1"/>
</dbReference>
<dbReference type="VEuPathDB" id="TriTrypDB:LdBPK_160090.1"/>
<dbReference type="Proteomes" id="UP000318821">
    <property type="component" value="Unassembled WGS sequence"/>
</dbReference>
<dbReference type="Proteomes" id="UP000601710">
    <property type="component" value="Chromosome 16"/>
</dbReference>
<dbReference type="AlphaFoldDB" id="A0A504WW64"/>
<dbReference type="PANTHER" id="PTHR46063">
    <property type="entry name" value="KELCH DOMAIN-CONTAINING PROTEIN"/>
    <property type="match status" value="1"/>
</dbReference>
<feature type="compositionally biased region" description="Basic and acidic residues" evidence="1">
    <location>
        <begin position="433"/>
        <end position="442"/>
    </location>
</feature>
<proteinExistence type="predicted"/>